<dbReference type="InterPro" id="IPR003615">
    <property type="entry name" value="HNH_nuc"/>
</dbReference>
<accession>A0A8J7SL97</accession>
<dbReference type="CDD" id="cd00085">
    <property type="entry name" value="HNHc"/>
    <property type="match status" value="1"/>
</dbReference>
<dbReference type="Pfam" id="PF13391">
    <property type="entry name" value="HNH_2"/>
    <property type="match status" value="1"/>
</dbReference>
<organism evidence="2 3">
    <name type="scientific">Persicirhabdus sediminis</name>
    <dbReference type="NCBI Taxonomy" id="454144"/>
    <lineage>
        <taxon>Bacteria</taxon>
        <taxon>Pseudomonadati</taxon>
        <taxon>Verrucomicrobiota</taxon>
        <taxon>Verrucomicrobiia</taxon>
        <taxon>Verrucomicrobiales</taxon>
        <taxon>Verrucomicrobiaceae</taxon>
        <taxon>Persicirhabdus</taxon>
    </lineage>
</organism>
<proteinExistence type="predicted"/>
<evidence type="ECO:0000259" key="1">
    <source>
        <dbReference type="Pfam" id="PF13391"/>
    </source>
</evidence>
<dbReference type="EMBL" id="JAENIM010000047">
    <property type="protein sequence ID" value="MBK1792659.1"/>
    <property type="molecule type" value="Genomic_DNA"/>
</dbReference>
<keyword evidence="2" id="KW-0378">Hydrolase</keyword>
<dbReference type="Proteomes" id="UP000624703">
    <property type="component" value="Unassembled WGS sequence"/>
</dbReference>
<gene>
    <name evidence="2" type="ORF">JIN82_15950</name>
</gene>
<protein>
    <submittedName>
        <fullName evidence="2">HNH endonuclease</fullName>
    </submittedName>
</protein>
<keyword evidence="2" id="KW-0255">Endonuclease</keyword>
<evidence type="ECO:0000313" key="2">
    <source>
        <dbReference type="EMBL" id="MBK1792659.1"/>
    </source>
</evidence>
<comment type="caution">
    <text evidence="2">The sequence shown here is derived from an EMBL/GenBank/DDBJ whole genome shotgun (WGS) entry which is preliminary data.</text>
</comment>
<name>A0A8J7SL97_9BACT</name>
<evidence type="ECO:0000313" key="3">
    <source>
        <dbReference type="Proteomes" id="UP000624703"/>
    </source>
</evidence>
<keyword evidence="2" id="KW-0540">Nuclease</keyword>
<dbReference type="RefSeq" id="WP_200312672.1">
    <property type="nucleotide sequence ID" value="NZ_JAENIM010000047.1"/>
</dbReference>
<feature type="domain" description="HNH nuclease" evidence="1">
    <location>
        <begin position="214"/>
        <end position="266"/>
    </location>
</feature>
<reference evidence="2" key="1">
    <citation type="submission" date="2021-01" db="EMBL/GenBank/DDBJ databases">
        <title>Modified the classification status of verrucomicrobia.</title>
        <authorList>
            <person name="Feng X."/>
        </authorList>
    </citation>
    <scope>NUCLEOTIDE SEQUENCE</scope>
    <source>
        <strain evidence="2">_KCTC 22039</strain>
    </source>
</reference>
<sequence>MPTANKTSENDYQPSLFGNHLTSPLQYFEDQFYDLHTGIVGNHERPHKPVMLLAVMDLIELKVITNNLIPFSDQLRQRFTHYFDIVRKSNDSNTPINPFFYMRKENFWNHVATAGNQEIVKLLPKAPGIAQTRKLIAGASLDEKLWLCLQDNTSRAALRDVLISRYFPSKRNQLINNISARLPNVVNEDPVIYDSKGRSAGFRKVVVQVYEHQCAACGVRIRLPNGQTIVDAAHIIPFAETKNDHPCNGMALCKNHHWAMDRQLIAPTPDLRWVVNQELDDRQAGEKELIDLAGKRVIVPKEKAYHPNADALAWRHEQLLRA</sequence>
<dbReference type="PIRSF" id="PIRSF030850">
    <property type="entry name" value="UCP030850"/>
    <property type="match status" value="1"/>
</dbReference>
<dbReference type="GO" id="GO:0004519">
    <property type="term" value="F:endonuclease activity"/>
    <property type="evidence" value="ECO:0007669"/>
    <property type="project" value="UniProtKB-KW"/>
</dbReference>
<dbReference type="AlphaFoldDB" id="A0A8J7SL97"/>
<dbReference type="InterPro" id="IPR011396">
    <property type="entry name" value="PT_DNA_restrict"/>
</dbReference>
<keyword evidence="3" id="KW-1185">Reference proteome</keyword>